<dbReference type="AlphaFoldDB" id="A0A7W5ZSH7"/>
<proteinExistence type="predicted"/>
<protein>
    <submittedName>
        <fullName evidence="1">Uncharacterized protein</fullName>
    </submittedName>
</protein>
<keyword evidence="2" id="KW-1185">Reference proteome</keyword>
<dbReference type="Proteomes" id="UP000562395">
    <property type="component" value="Unassembled WGS sequence"/>
</dbReference>
<accession>A0A7W5ZSH7</accession>
<dbReference type="EMBL" id="JACICY010000001">
    <property type="protein sequence ID" value="MBB3859176.1"/>
    <property type="molecule type" value="Genomic_DNA"/>
</dbReference>
<reference evidence="1 2" key="1">
    <citation type="submission" date="2020-08" db="EMBL/GenBank/DDBJ databases">
        <title>Genomic Encyclopedia of Type Strains, Phase IV (KMG-IV): sequencing the most valuable type-strain genomes for metagenomic binning, comparative biology and taxonomic classification.</title>
        <authorList>
            <person name="Goeker M."/>
        </authorList>
    </citation>
    <scope>NUCLEOTIDE SEQUENCE [LARGE SCALE GENOMIC DNA]</scope>
    <source>
        <strain evidence="1 2">DSM 14552</strain>
    </source>
</reference>
<evidence type="ECO:0000313" key="2">
    <source>
        <dbReference type="Proteomes" id="UP000562395"/>
    </source>
</evidence>
<sequence>MPRLSHEPGTGTTAQPCYGASMVKCNSRLALIATASCALMLGGCSDRGDYPSLARRPAEDVYANARAAQTPAAQPPGVSAGLTSKLAALLATARKAHESFVARQPAATRAVSAASGAAKGTEAWSVASVAVAGLESARSEVGLPLADLDRLEVEASNRVADGADADFKAVRETRAQVEALTTSESDVIDSLLGRLR</sequence>
<evidence type="ECO:0000313" key="1">
    <source>
        <dbReference type="EMBL" id="MBB3859176.1"/>
    </source>
</evidence>
<name>A0A7W5ZSH7_9SPHN</name>
<gene>
    <name evidence="1" type="ORF">GGQ88_000416</name>
</gene>
<comment type="caution">
    <text evidence="1">The sequence shown here is derived from an EMBL/GenBank/DDBJ whole genome shotgun (WGS) entry which is preliminary data.</text>
</comment>
<organism evidence="1 2">
    <name type="scientific">Novosphingobium hassiacum</name>
    <dbReference type="NCBI Taxonomy" id="173676"/>
    <lineage>
        <taxon>Bacteria</taxon>
        <taxon>Pseudomonadati</taxon>
        <taxon>Pseudomonadota</taxon>
        <taxon>Alphaproteobacteria</taxon>
        <taxon>Sphingomonadales</taxon>
        <taxon>Sphingomonadaceae</taxon>
        <taxon>Novosphingobium</taxon>
    </lineage>
</organism>